<accession>A0A2S2QAF6</accession>
<sequence length="103" mass="12171">MFRVTRVMFYVEKRYAKKLARTTEENNNKNTHTFIITSNTCDFESRTYYRVFRRFSLSRTHVQLHTHTHTHTHTLTILHRGARAPRAGQWVRPGDGAPDTRAP</sequence>
<dbReference type="EMBL" id="GGMS01005513">
    <property type="protein sequence ID" value="MBY74716.1"/>
    <property type="molecule type" value="Transcribed_RNA"/>
</dbReference>
<gene>
    <name evidence="2" type="ORF">g.156455</name>
</gene>
<protein>
    <submittedName>
        <fullName evidence="2">Uncharacterized protein</fullName>
    </submittedName>
</protein>
<name>A0A2S2QAF6_9HEMI</name>
<evidence type="ECO:0000313" key="2">
    <source>
        <dbReference type="EMBL" id="MBY74716.1"/>
    </source>
</evidence>
<feature type="region of interest" description="Disordered" evidence="1">
    <location>
        <begin position="84"/>
        <end position="103"/>
    </location>
</feature>
<proteinExistence type="predicted"/>
<dbReference type="AlphaFoldDB" id="A0A2S2QAF6"/>
<evidence type="ECO:0000256" key="1">
    <source>
        <dbReference type="SAM" id="MobiDB-lite"/>
    </source>
</evidence>
<organism evidence="2">
    <name type="scientific">Sipha flava</name>
    <name type="common">yellow sugarcane aphid</name>
    <dbReference type="NCBI Taxonomy" id="143950"/>
    <lineage>
        <taxon>Eukaryota</taxon>
        <taxon>Metazoa</taxon>
        <taxon>Ecdysozoa</taxon>
        <taxon>Arthropoda</taxon>
        <taxon>Hexapoda</taxon>
        <taxon>Insecta</taxon>
        <taxon>Pterygota</taxon>
        <taxon>Neoptera</taxon>
        <taxon>Paraneoptera</taxon>
        <taxon>Hemiptera</taxon>
        <taxon>Sternorrhyncha</taxon>
        <taxon>Aphidomorpha</taxon>
        <taxon>Aphidoidea</taxon>
        <taxon>Aphididae</taxon>
        <taxon>Sipha</taxon>
    </lineage>
</organism>
<reference evidence="2" key="1">
    <citation type="submission" date="2018-04" db="EMBL/GenBank/DDBJ databases">
        <title>Transcriptome assembly of Sipha flava.</title>
        <authorList>
            <person name="Scully E.D."/>
            <person name="Geib S.M."/>
            <person name="Palmer N.A."/>
            <person name="Koch K."/>
            <person name="Bradshaw J."/>
            <person name="Heng-Moss T."/>
            <person name="Sarath G."/>
        </authorList>
    </citation>
    <scope>NUCLEOTIDE SEQUENCE</scope>
</reference>